<evidence type="ECO:0000256" key="1">
    <source>
        <dbReference type="PIRSR" id="PIRSR613078-1"/>
    </source>
</evidence>
<evidence type="ECO:0000313" key="4">
    <source>
        <dbReference type="Proteomes" id="UP000198977"/>
    </source>
</evidence>
<accession>A0A1I1ZZ50</accession>
<organism evidence="3 4">
    <name type="scientific">Sulfitobacter brevis</name>
    <dbReference type="NCBI Taxonomy" id="74348"/>
    <lineage>
        <taxon>Bacteria</taxon>
        <taxon>Pseudomonadati</taxon>
        <taxon>Pseudomonadota</taxon>
        <taxon>Alphaproteobacteria</taxon>
        <taxon>Rhodobacterales</taxon>
        <taxon>Roseobacteraceae</taxon>
        <taxon>Sulfitobacter</taxon>
    </lineage>
</organism>
<dbReference type="RefSeq" id="WP_093923815.1">
    <property type="nucleotide sequence ID" value="NZ_FOMW01000006.1"/>
</dbReference>
<dbReference type="STRING" id="74348.SAMN04488523_106273"/>
<dbReference type="OrthoDB" id="9781415at2"/>
<proteinExistence type="predicted"/>
<dbReference type="CDD" id="cd07067">
    <property type="entry name" value="HP_PGM_like"/>
    <property type="match status" value="1"/>
</dbReference>
<dbReference type="EMBL" id="FOMW01000006">
    <property type="protein sequence ID" value="SFE35983.1"/>
    <property type="molecule type" value="Genomic_DNA"/>
</dbReference>
<reference evidence="3 4" key="1">
    <citation type="submission" date="2016-10" db="EMBL/GenBank/DDBJ databases">
        <authorList>
            <person name="de Groot N.N."/>
        </authorList>
    </citation>
    <scope>NUCLEOTIDE SEQUENCE [LARGE SCALE GENOMIC DNA]</scope>
    <source>
        <strain evidence="3 4">DSM 11443</strain>
    </source>
</reference>
<dbReference type="SMART" id="SM00855">
    <property type="entry name" value="PGAM"/>
    <property type="match status" value="1"/>
</dbReference>
<evidence type="ECO:0000313" key="3">
    <source>
        <dbReference type="EMBL" id="SFE35983.1"/>
    </source>
</evidence>
<dbReference type="GO" id="GO:0016791">
    <property type="term" value="F:phosphatase activity"/>
    <property type="evidence" value="ECO:0007669"/>
    <property type="project" value="TreeGrafter"/>
</dbReference>
<name>A0A1I1ZZ50_9RHOB</name>
<dbReference type="InterPro" id="IPR050275">
    <property type="entry name" value="PGM_Phosphatase"/>
</dbReference>
<protein>
    <submittedName>
        <fullName evidence="3">Probable phosphoglycerate mutase</fullName>
    </submittedName>
</protein>
<feature type="binding site" evidence="2">
    <location>
        <position position="63"/>
    </location>
    <ligand>
        <name>substrate</name>
    </ligand>
</feature>
<feature type="binding site" evidence="2">
    <location>
        <begin position="11"/>
        <end position="18"/>
    </location>
    <ligand>
        <name>substrate</name>
    </ligand>
</feature>
<dbReference type="InterPro" id="IPR029033">
    <property type="entry name" value="His_PPase_superfam"/>
</dbReference>
<feature type="active site" description="Proton donor/acceptor" evidence="1">
    <location>
        <position position="87"/>
    </location>
</feature>
<dbReference type="InterPro" id="IPR013078">
    <property type="entry name" value="His_Pase_superF_clade-1"/>
</dbReference>
<dbReference type="PANTHER" id="PTHR48100:SF59">
    <property type="entry name" value="ADENOSYLCOBALAMIN_ALPHA-RIBAZOLE PHOSPHATASE"/>
    <property type="match status" value="1"/>
</dbReference>
<keyword evidence="4" id="KW-1185">Reference proteome</keyword>
<dbReference type="Pfam" id="PF00300">
    <property type="entry name" value="His_Phos_1"/>
    <property type="match status" value="1"/>
</dbReference>
<dbReference type="Gene3D" id="3.40.50.1240">
    <property type="entry name" value="Phosphoglycerate mutase-like"/>
    <property type="match status" value="1"/>
</dbReference>
<sequence length="190" mass="20668">MKPYPDLYILRHGQTEWNATGRLQGHYDSALTALGTAQATAQHDILRQRDLTGFRAFSSPQGRAFRTAGIALSGLIANITTDEALSEIGLGEWAGAEREPLMTAHGTRDGFALYELAPNGEGFAALQARCAEFLDRLQGPAVLVTHGITSRMIRLILSDQPLSYLPEIGGGQGVVYYFAQGSRKQMKFQA</sequence>
<dbReference type="SUPFAM" id="SSF53254">
    <property type="entry name" value="Phosphoglycerate mutase-like"/>
    <property type="match status" value="1"/>
</dbReference>
<feature type="active site" description="Tele-phosphohistidine intermediate" evidence="1">
    <location>
        <position position="12"/>
    </location>
</feature>
<evidence type="ECO:0000256" key="2">
    <source>
        <dbReference type="PIRSR" id="PIRSR613078-2"/>
    </source>
</evidence>
<dbReference type="InterPro" id="IPR001345">
    <property type="entry name" value="PG/BPGM_mutase_AS"/>
</dbReference>
<dbReference type="PROSITE" id="PS00175">
    <property type="entry name" value="PG_MUTASE"/>
    <property type="match status" value="1"/>
</dbReference>
<gene>
    <name evidence="3" type="ORF">SAMN04488523_106273</name>
</gene>
<dbReference type="PANTHER" id="PTHR48100">
    <property type="entry name" value="BROAD-SPECIFICITY PHOSPHATASE YOR283W-RELATED"/>
    <property type="match status" value="1"/>
</dbReference>
<dbReference type="AlphaFoldDB" id="A0A1I1ZZ50"/>
<dbReference type="Proteomes" id="UP000198977">
    <property type="component" value="Unassembled WGS sequence"/>
</dbReference>
<dbReference type="GO" id="GO:0005737">
    <property type="term" value="C:cytoplasm"/>
    <property type="evidence" value="ECO:0007669"/>
    <property type="project" value="TreeGrafter"/>
</dbReference>